<dbReference type="RefSeq" id="WP_161056872.1">
    <property type="nucleotide sequence ID" value="NZ_WWCT01000020.1"/>
</dbReference>
<dbReference type="SUPFAM" id="SSF51161">
    <property type="entry name" value="Trimeric LpxA-like enzymes"/>
    <property type="match status" value="1"/>
</dbReference>
<comment type="caution">
    <text evidence="1">The sequence shown here is derived from an EMBL/GenBank/DDBJ whole genome shotgun (WGS) entry which is preliminary data.</text>
</comment>
<protein>
    <recommendedName>
        <fullName evidence="3">Acyltransferase</fullName>
    </recommendedName>
</protein>
<evidence type="ECO:0008006" key="3">
    <source>
        <dbReference type="Google" id="ProtNLM"/>
    </source>
</evidence>
<sequence>MKNTKLRKIAALAISLLPGSALRVGAYRLVLGYSFGPGVRLGWGVMIAVDSFRAGSQVTVRRNTTFMGPIRVELGDRTFIGRLNKIECGDSAADPKQAHMQYARAFITGQDSLVNEGHLFDVLGRIQIGDGTWVAGFASQFLTHGAGTMDRDIIIGSHSFLGSAVRFAPGSGVGDRVMVGMGAVVTKRITENDVVVAGLPAKVIKERTEDDGYVFNKVWES</sequence>
<dbReference type="Proteomes" id="UP000642144">
    <property type="component" value="Unassembled WGS sequence"/>
</dbReference>
<dbReference type="PANTHER" id="PTHR23416">
    <property type="entry name" value="SIALIC ACID SYNTHASE-RELATED"/>
    <property type="match status" value="1"/>
</dbReference>
<proteinExistence type="predicted"/>
<reference evidence="1 2" key="1">
    <citation type="submission" date="2019-12" db="EMBL/GenBank/DDBJ databases">
        <title>Novel species isolated from a subtropical stream in China.</title>
        <authorList>
            <person name="Lu H."/>
        </authorList>
    </citation>
    <scope>NUCLEOTIDE SEQUENCE [LARGE SCALE GENOMIC DNA]</scope>
    <source>
        <strain evidence="1 2">CY42W</strain>
    </source>
</reference>
<dbReference type="InterPro" id="IPR011004">
    <property type="entry name" value="Trimer_LpxA-like_sf"/>
</dbReference>
<accession>A0ABW9W4X9</accession>
<evidence type="ECO:0000313" key="1">
    <source>
        <dbReference type="EMBL" id="MYN29094.1"/>
    </source>
</evidence>
<dbReference type="EMBL" id="WWCT01000020">
    <property type="protein sequence ID" value="MYN29094.1"/>
    <property type="molecule type" value="Genomic_DNA"/>
</dbReference>
<dbReference type="Gene3D" id="2.160.10.10">
    <property type="entry name" value="Hexapeptide repeat proteins"/>
    <property type="match status" value="1"/>
</dbReference>
<gene>
    <name evidence="1" type="ORF">GTP69_22065</name>
</gene>
<organism evidence="1 2">
    <name type="scientific">Duganella levis</name>
    <dbReference type="NCBI Taxonomy" id="2692169"/>
    <lineage>
        <taxon>Bacteria</taxon>
        <taxon>Pseudomonadati</taxon>
        <taxon>Pseudomonadota</taxon>
        <taxon>Betaproteobacteria</taxon>
        <taxon>Burkholderiales</taxon>
        <taxon>Oxalobacteraceae</taxon>
        <taxon>Telluria group</taxon>
        <taxon>Duganella</taxon>
    </lineage>
</organism>
<evidence type="ECO:0000313" key="2">
    <source>
        <dbReference type="Proteomes" id="UP000642144"/>
    </source>
</evidence>
<keyword evidence="2" id="KW-1185">Reference proteome</keyword>
<name>A0ABW9W4X9_9BURK</name>
<dbReference type="InterPro" id="IPR051159">
    <property type="entry name" value="Hexapeptide_acetyltransf"/>
</dbReference>